<feature type="transmembrane region" description="Helical" evidence="8">
    <location>
        <begin position="428"/>
        <end position="446"/>
    </location>
</feature>
<dbReference type="GO" id="GO:0016763">
    <property type="term" value="F:pentosyltransferase activity"/>
    <property type="evidence" value="ECO:0007669"/>
    <property type="project" value="TreeGrafter"/>
</dbReference>
<keyword evidence="7 8" id="KW-0472">Membrane</keyword>
<dbReference type="AlphaFoldDB" id="A0A540VSH5"/>
<accession>A0A540VSH5</accession>
<feature type="transmembrane region" description="Helical" evidence="8">
    <location>
        <begin position="210"/>
        <end position="243"/>
    </location>
</feature>
<organism evidence="10 11">
    <name type="scientific">Spiribacter salinus</name>
    <dbReference type="NCBI Taxonomy" id="1335746"/>
    <lineage>
        <taxon>Bacteria</taxon>
        <taxon>Pseudomonadati</taxon>
        <taxon>Pseudomonadota</taxon>
        <taxon>Gammaproteobacteria</taxon>
        <taxon>Chromatiales</taxon>
        <taxon>Ectothiorhodospiraceae</taxon>
        <taxon>Spiribacter</taxon>
    </lineage>
</organism>
<keyword evidence="4" id="KW-0808">Transferase</keyword>
<sequence length="655" mass="68719">MSMEASRPDAGEARSAGATSLAGSVSALLALLVIGCMLLVALEALFAVPLLSILTLWPDAGAAATVAGAVMVCAGIFAAVLLPRLAGSWLASVTDLIKAPPLRAWLLGMLLLGLVLRLVWVSVFPSVPASDGATYLQLAQSLASGEPYETAGTRAYWPPGYPLLLTPVVAIAGTASWGYIGLNLVLFAFSVAGAYVLGARALGSETVGRLAALLVAVWPNLVMMSSVPAKELVIVALIPWWLVAVMAVDHHGPSERSIAWRSMLGAGTLGGAAALVQPSLLLLPAVLILYDLLARRGFWCLSARLGVLLLCMALVIVPWTARNYAVFGEVVPISTNGGSNLYRANNPLATGGYVAQGEVDVESLPELESSSRGFELAVDWIVNHPTAFLELAVWKQVLFLGDDANGAYESLKRGGGTDSTATYALAKAAANAAWLGAWVLLLLLLFRRLPLRLDGFSPPLLTLFGTFLYLWALHSVFESGGRYHVPALIPLLICTGAGVVDAASRAKRLVGESDNRERPAPVLGELALFTVAGAIATLLQFVILILLSTRGGVPVVLASTIGYAAAAGLNYLLNYHLTFRASRAHGSSATRFAMVVLTGIGLNALLMALLTGIVGAPYLPAQAVTVVLVFIWNFAAHRAWSFQSGSGASVARRVQ</sequence>
<reference evidence="10 11" key="1">
    <citation type="submission" date="2019-06" db="EMBL/GenBank/DDBJ databases">
        <title>Metagenome assembled Genome of Spiribacter salinus SL48-SHIP from the microbial mat of Salt Lake 48 (Novosibirsk region, Russia).</title>
        <authorList>
            <person name="Shipova A."/>
            <person name="Rozanov A.S."/>
            <person name="Bryanskaya A.V."/>
            <person name="Peltek S.E."/>
        </authorList>
    </citation>
    <scope>NUCLEOTIDE SEQUENCE [LARGE SCALE GENOMIC DNA]</scope>
    <source>
        <strain evidence="10">SL48-SHIP-2</strain>
    </source>
</reference>
<feature type="transmembrane region" description="Helical" evidence="8">
    <location>
        <begin position="523"/>
        <end position="547"/>
    </location>
</feature>
<dbReference type="GO" id="GO:0009103">
    <property type="term" value="P:lipopolysaccharide biosynthetic process"/>
    <property type="evidence" value="ECO:0007669"/>
    <property type="project" value="UniProtKB-ARBA"/>
</dbReference>
<evidence type="ECO:0000256" key="4">
    <source>
        <dbReference type="ARBA" id="ARBA00022679"/>
    </source>
</evidence>
<keyword evidence="5 8" id="KW-0812">Transmembrane</keyword>
<dbReference type="InterPro" id="IPR050297">
    <property type="entry name" value="LipidA_mod_glycosyltrf_83"/>
</dbReference>
<feature type="transmembrane region" description="Helical" evidence="8">
    <location>
        <begin position="102"/>
        <end position="120"/>
    </location>
</feature>
<keyword evidence="3" id="KW-0328">Glycosyltransferase</keyword>
<evidence type="ECO:0000256" key="5">
    <source>
        <dbReference type="ARBA" id="ARBA00022692"/>
    </source>
</evidence>
<feature type="transmembrane region" description="Helical" evidence="8">
    <location>
        <begin position="263"/>
        <end position="289"/>
    </location>
</feature>
<evidence type="ECO:0000256" key="3">
    <source>
        <dbReference type="ARBA" id="ARBA00022676"/>
    </source>
</evidence>
<dbReference type="PANTHER" id="PTHR33908:SF11">
    <property type="entry name" value="MEMBRANE PROTEIN"/>
    <property type="match status" value="1"/>
</dbReference>
<evidence type="ECO:0000256" key="1">
    <source>
        <dbReference type="ARBA" id="ARBA00004651"/>
    </source>
</evidence>
<name>A0A540VSH5_9GAMM</name>
<comment type="subcellular location">
    <subcellularLocation>
        <location evidence="1">Cell membrane</location>
        <topology evidence="1">Multi-pass membrane protein</topology>
    </subcellularLocation>
</comment>
<feature type="domain" description="GtrA/DPMS transmembrane" evidence="9">
    <location>
        <begin position="529"/>
        <end position="642"/>
    </location>
</feature>
<dbReference type="Proteomes" id="UP000315400">
    <property type="component" value="Unassembled WGS sequence"/>
</dbReference>
<feature type="transmembrane region" description="Helical" evidence="8">
    <location>
        <begin position="301"/>
        <end position="321"/>
    </location>
</feature>
<keyword evidence="2" id="KW-1003">Cell membrane</keyword>
<evidence type="ECO:0000256" key="6">
    <source>
        <dbReference type="ARBA" id="ARBA00022989"/>
    </source>
</evidence>
<gene>
    <name evidence="10" type="ORF">FKY71_07625</name>
</gene>
<feature type="transmembrane region" description="Helical" evidence="8">
    <location>
        <begin position="21"/>
        <end position="48"/>
    </location>
</feature>
<dbReference type="EMBL" id="VIFK01000048">
    <property type="protein sequence ID" value="TQE99636.1"/>
    <property type="molecule type" value="Genomic_DNA"/>
</dbReference>
<feature type="transmembrane region" description="Helical" evidence="8">
    <location>
        <begin position="60"/>
        <end position="82"/>
    </location>
</feature>
<dbReference type="Pfam" id="PF04138">
    <property type="entry name" value="GtrA_DPMS_TM"/>
    <property type="match status" value="1"/>
</dbReference>
<feature type="transmembrane region" description="Helical" evidence="8">
    <location>
        <begin position="553"/>
        <end position="572"/>
    </location>
</feature>
<evidence type="ECO:0000256" key="2">
    <source>
        <dbReference type="ARBA" id="ARBA00022475"/>
    </source>
</evidence>
<feature type="transmembrane region" description="Helical" evidence="8">
    <location>
        <begin position="619"/>
        <end position="636"/>
    </location>
</feature>
<evidence type="ECO:0000313" key="11">
    <source>
        <dbReference type="Proteomes" id="UP000315400"/>
    </source>
</evidence>
<keyword evidence="6 8" id="KW-1133">Transmembrane helix</keyword>
<evidence type="ECO:0000256" key="7">
    <source>
        <dbReference type="ARBA" id="ARBA00023136"/>
    </source>
</evidence>
<dbReference type="GO" id="GO:0005886">
    <property type="term" value="C:plasma membrane"/>
    <property type="evidence" value="ECO:0007669"/>
    <property type="project" value="UniProtKB-SubCell"/>
</dbReference>
<feature type="transmembrane region" description="Helical" evidence="8">
    <location>
        <begin position="483"/>
        <end position="503"/>
    </location>
</feature>
<feature type="transmembrane region" description="Helical" evidence="8">
    <location>
        <begin position="177"/>
        <end position="198"/>
    </location>
</feature>
<comment type="caution">
    <text evidence="10">The sequence shown here is derived from an EMBL/GenBank/DDBJ whole genome shotgun (WGS) entry which is preliminary data.</text>
</comment>
<dbReference type="InterPro" id="IPR007267">
    <property type="entry name" value="GtrA_DPMS_TM"/>
</dbReference>
<protein>
    <recommendedName>
        <fullName evidence="9">GtrA/DPMS transmembrane domain-containing protein</fullName>
    </recommendedName>
</protein>
<feature type="transmembrane region" description="Helical" evidence="8">
    <location>
        <begin position="458"/>
        <end position="477"/>
    </location>
</feature>
<evidence type="ECO:0000313" key="10">
    <source>
        <dbReference type="EMBL" id="TQE99636.1"/>
    </source>
</evidence>
<evidence type="ECO:0000259" key="9">
    <source>
        <dbReference type="Pfam" id="PF04138"/>
    </source>
</evidence>
<proteinExistence type="predicted"/>
<evidence type="ECO:0000256" key="8">
    <source>
        <dbReference type="SAM" id="Phobius"/>
    </source>
</evidence>
<dbReference type="PANTHER" id="PTHR33908">
    <property type="entry name" value="MANNOSYLTRANSFERASE YKCB-RELATED"/>
    <property type="match status" value="1"/>
</dbReference>
<feature type="transmembrane region" description="Helical" evidence="8">
    <location>
        <begin position="592"/>
        <end position="613"/>
    </location>
</feature>